<accession>A0L9Z7</accession>
<sequence>MSRDLIQTTAGIIQSYVSNNPIEAEQLTGLIGEVFNSLEELSQKGSLGDIDAATAEDLDRWVDGLNKKERTGLTKLQPAVAVDQAVQEDSVTCLICGKTCKALKGHLTRTHKLDVADYRAMFNLPKDFPMTAPNYSARRRVLAEEVGLSEKLQASRERKKKQSS</sequence>
<proteinExistence type="inferred from homology"/>
<dbReference type="EMBL" id="CP000471">
    <property type="protein sequence ID" value="ABK44790.1"/>
    <property type="molecule type" value="Genomic_DNA"/>
</dbReference>
<evidence type="ECO:0000313" key="2">
    <source>
        <dbReference type="EMBL" id="ABK44790.1"/>
    </source>
</evidence>
<dbReference type="OrthoDB" id="9809693at2"/>
<evidence type="ECO:0000256" key="1">
    <source>
        <dbReference type="ARBA" id="ARBA00007031"/>
    </source>
</evidence>
<reference evidence="3" key="1">
    <citation type="journal article" date="2009" name="Appl. Environ. Microbiol.">
        <title>Complete genome sequence of the chemolithoautotrophic marine magnetotactic coccus strain MC-1.</title>
        <authorList>
            <person name="Schubbe S."/>
            <person name="Williams T.J."/>
            <person name="Xie G."/>
            <person name="Kiss H.E."/>
            <person name="Brettin T.S."/>
            <person name="Martinez D."/>
            <person name="Ross C.A."/>
            <person name="Schuler D."/>
            <person name="Cox B.L."/>
            <person name="Nealson K.H."/>
            <person name="Bazylinski D.A."/>
        </authorList>
    </citation>
    <scope>NUCLEOTIDE SEQUENCE [LARGE SCALE GENOMIC DNA]</scope>
    <source>
        <strain evidence="3">ATCC BAA-1437 / JCM 17883 / MC-1</strain>
    </source>
</reference>
<comment type="similarity">
    <text evidence="1">Belongs to the ros/MucR family.</text>
</comment>
<dbReference type="STRING" id="156889.Mmc1_2289"/>
<dbReference type="InterPro" id="IPR041920">
    <property type="entry name" value="ROS/MUCR_sf"/>
</dbReference>
<protein>
    <submittedName>
        <fullName evidence="2">Transcriptional regulator, MucR family</fullName>
    </submittedName>
</protein>
<keyword evidence="3" id="KW-1185">Reference proteome</keyword>
<organism evidence="2 3">
    <name type="scientific">Magnetococcus marinus (strain ATCC BAA-1437 / JCM 17883 / MC-1)</name>
    <dbReference type="NCBI Taxonomy" id="156889"/>
    <lineage>
        <taxon>Bacteria</taxon>
        <taxon>Pseudomonadati</taxon>
        <taxon>Pseudomonadota</taxon>
        <taxon>Magnetococcia</taxon>
        <taxon>Magnetococcales</taxon>
        <taxon>Magnetococcaceae</taxon>
        <taxon>Magnetococcus</taxon>
    </lineage>
</organism>
<dbReference type="Gene3D" id="1.10.10.1550">
    <property type="entry name" value="ROS/MUCR transcriptional regulator protein"/>
    <property type="match status" value="1"/>
</dbReference>
<dbReference type="eggNOG" id="COG4957">
    <property type="taxonomic scope" value="Bacteria"/>
</dbReference>
<dbReference type="KEGG" id="mgm:Mmc1_2289"/>
<dbReference type="GO" id="GO:0008270">
    <property type="term" value="F:zinc ion binding"/>
    <property type="evidence" value="ECO:0007669"/>
    <property type="project" value="InterPro"/>
</dbReference>
<dbReference type="Proteomes" id="UP000002586">
    <property type="component" value="Chromosome"/>
</dbReference>
<dbReference type="InterPro" id="IPR008807">
    <property type="entry name" value="ROS_MUCR"/>
</dbReference>
<name>A0L9Z7_MAGMM</name>
<gene>
    <name evidence="2" type="ordered locus">Mmc1_2289</name>
</gene>
<dbReference type="GO" id="GO:0006355">
    <property type="term" value="P:regulation of DNA-templated transcription"/>
    <property type="evidence" value="ECO:0007669"/>
    <property type="project" value="InterPro"/>
</dbReference>
<reference evidence="2 3" key="2">
    <citation type="journal article" date="2012" name="Int. J. Syst. Evol. Microbiol.">
        <title>Magnetococcus marinus gen. nov., sp. nov., a marine, magnetotactic bacterium that represents a novel lineage (Magnetococcaceae fam. nov.; Magnetococcales ord. nov.) at the base of the Alphaproteobacteria.</title>
        <authorList>
            <person name="Bazylinski D.A."/>
            <person name="Williams T.J."/>
            <person name="Lefevre C.T."/>
            <person name="Berg R.J."/>
            <person name="Zhang C.L."/>
            <person name="Bowser S.S."/>
            <person name="Dean A.J."/>
            <person name="Beveridge T.J."/>
        </authorList>
    </citation>
    <scope>NUCLEOTIDE SEQUENCE [LARGE SCALE GENOMIC DNA]</scope>
    <source>
        <strain evidence="3">ATCC BAA-1437 / JCM 17883 / MC-1</strain>
    </source>
</reference>
<dbReference type="GO" id="GO:0003677">
    <property type="term" value="F:DNA binding"/>
    <property type="evidence" value="ECO:0007669"/>
    <property type="project" value="InterPro"/>
</dbReference>
<dbReference type="AlphaFoldDB" id="A0L9Z7"/>
<dbReference type="RefSeq" id="WP_011713911.1">
    <property type="nucleotide sequence ID" value="NC_008576.1"/>
</dbReference>
<evidence type="ECO:0000313" key="3">
    <source>
        <dbReference type="Proteomes" id="UP000002586"/>
    </source>
</evidence>
<dbReference type="Pfam" id="PF05443">
    <property type="entry name" value="ROS_MUCR"/>
    <property type="match status" value="1"/>
</dbReference>
<dbReference type="HOGENOM" id="CLU_106247_2_1_5"/>